<evidence type="ECO:0000256" key="4">
    <source>
        <dbReference type="RuleBase" id="RU003465"/>
    </source>
</evidence>
<dbReference type="EMBL" id="JBGBPQ010000028">
    <property type="protein sequence ID" value="KAL1496724.1"/>
    <property type="molecule type" value="Genomic_DNA"/>
</dbReference>
<dbReference type="GO" id="GO:0004722">
    <property type="term" value="F:protein serine/threonine phosphatase activity"/>
    <property type="evidence" value="ECO:0007669"/>
    <property type="project" value="InterPro"/>
</dbReference>
<keyword evidence="1" id="KW-0479">Metal-binding</keyword>
<evidence type="ECO:0000256" key="1">
    <source>
        <dbReference type="ARBA" id="ARBA00022723"/>
    </source>
</evidence>
<dbReference type="PANTHER" id="PTHR47992">
    <property type="entry name" value="PROTEIN PHOSPHATASE"/>
    <property type="match status" value="1"/>
</dbReference>
<dbReference type="InterPro" id="IPR000222">
    <property type="entry name" value="PP2C_BS"/>
</dbReference>
<dbReference type="CDD" id="cd00143">
    <property type="entry name" value="PP2Cc"/>
    <property type="match status" value="1"/>
</dbReference>
<proteinExistence type="inferred from homology"/>
<keyword evidence="3 4" id="KW-0904">Protein phosphatase</keyword>
<protein>
    <recommendedName>
        <fullName evidence="6">PPM-type phosphatase domain-containing protein</fullName>
    </recommendedName>
</protein>
<dbReference type="SUPFAM" id="SSF81606">
    <property type="entry name" value="PP2C-like"/>
    <property type="match status" value="1"/>
</dbReference>
<dbReference type="PROSITE" id="PS51746">
    <property type="entry name" value="PPM_2"/>
    <property type="match status" value="1"/>
</dbReference>
<comment type="caution">
    <text evidence="7">The sequence shown here is derived from an EMBL/GenBank/DDBJ whole genome shotgun (WGS) entry which is preliminary data.</text>
</comment>
<dbReference type="InterPro" id="IPR036457">
    <property type="entry name" value="PPM-type-like_dom_sf"/>
</dbReference>
<evidence type="ECO:0000256" key="3">
    <source>
        <dbReference type="ARBA" id="ARBA00022912"/>
    </source>
</evidence>
<evidence type="ECO:0000313" key="7">
    <source>
        <dbReference type="EMBL" id="KAL1496724.1"/>
    </source>
</evidence>
<dbReference type="Proteomes" id="UP001515480">
    <property type="component" value="Unassembled WGS sequence"/>
</dbReference>
<gene>
    <name evidence="7" type="ORF">AB1Y20_014317</name>
</gene>
<feature type="region of interest" description="Disordered" evidence="5">
    <location>
        <begin position="1"/>
        <end position="24"/>
    </location>
</feature>
<dbReference type="InterPro" id="IPR001932">
    <property type="entry name" value="PPM-type_phosphatase-like_dom"/>
</dbReference>
<dbReference type="PROSITE" id="PS01032">
    <property type="entry name" value="PPM_1"/>
    <property type="match status" value="1"/>
</dbReference>
<accession>A0AB34IFX1</accession>
<evidence type="ECO:0000313" key="8">
    <source>
        <dbReference type="Proteomes" id="UP001515480"/>
    </source>
</evidence>
<dbReference type="SMART" id="SM00332">
    <property type="entry name" value="PP2Cc"/>
    <property type="match status" value="1"/>
</dbReference>
<evidence type="ECO:0000259" key="6">
    <source>
        <dbReference type="PROSITE" id="PS51746"/>
    </source>
</evidence>
<dbReference type="GO" id="GO:0046872">
    <property type="term" value="F:metal ion binding"/>
    <property type="evidence" value="ECO:0007669"/>
    <property type="project" value="UniProtKB-KW"/>
</dbReference>
<dbReference type="AlphaFoldDB" id="A0AB34IFX1"/>
<keyword evidence="2 4" id="KW-0378">Hydrolase</keyword>
<comment type="similarity">
    <text evidence="4">Belongs to the PP2C family.</text>
</comment>
<evidence type="ECO:0000256" key="2">
    <source>
        <dbReference type="ARBA" id="ARBA00022801"/>
    </source>
</evidence>
<name>A0AB34IFX1_PRYPA</name>
<dbReference type="Pfam" id="PF00481">
    <property type="entry name" value="PP2C"/>
    <property type="match status" value="1"/>
</dbReference>
<evidence type="ECO:0000256" key="5">
    <source>
        <dbReference type="SAM" id="MobiDB-lite"/>
    </source>
</evidence>
<sequence>MGGGSSKSKKKLPPKGAASTSIAPAPVLKAPSVPSLLALNSARWEAESRSDPGFGSEEDDNQDVVLVDHLEELGAFVVGVFDGHGPSGRQVAQTCRAHLCDAIRKYVPSGEVGEACDWLERCFQSLENRVRRDLSDRLAESGAAGTVLVYLPARKLLYAANVGDSKAILIDATTPIESLTVDHFPSVANERKRIVAAGGRVAASDDVQLGELGEMRVWKGEDTIPGLTISRSIGDLIAKEVGVIATPSTQRIDFSEKASGSTKLVVVGSSGIWKVFSPTELMNILTRESSVAAAADRAITEARHRWEELWQGENMSIVVFVLPG</sequence>
<reference evidence="7 8" key="1">
    <citation type="journal article" date="2024" name="Science">
        <title>Giant polyketide synthase enzymes in the biosynthesis of giant marine polyether toxins.</title>
        <authorList>
            <person name="Fallon T.R."/>
            <person name="Shende V.V."/>
            <person name="Wierzbicki I.H."/>
            <person name="Pendleton A.L."/>
            <person name="Watervoot N.F."/>
            <person name="Auber R.P."/>
            <person name="Gonzalez D.J."/>
            <person name="Wisecaver J.H."/>
            <person name="Moore B.S."/>
        </authorList>
    </citation>
    <scope>NUCLEOTIDE SEQUENCE [LARGE SCALE GENOMIC DNA]</scope>
    <source>
        <strain evidence="7 8">12B1</strain>
    </source>
</reference>
<dbReference type="Gene3D" id="3.60.40.10">
    <property type="entry name" value="PPM-type phosphatase domain"/>
    <property type="match status" value="1"/>
</dbReference>
<organism evidence="7 8">
    <name type="scientific">Prymnesium parvum</name>
    <name type="common">Toxic golden alga</name>
    <dbReference type="NCBI Taxonomy" id="97485"/>
    <lineage>
        <taxon>Eukaryota</taxon>
        <taxon>Haptista</taxon>
        <taxon>Haptophyta</taxon>
        <taxon>Prymnesiophyceae</taxon>
        <taxon>Prymnesiales</taxon>
        <taxon>Prymnesiaceae</taxon>
        <taxon>Prymnesium</taxon>
    </lineage>
</organism>
<feature type="domain" description="PPM-type phosphatase" evidence="6">
    <location>
        <begin position="45"/>
        <end position="322"/>
    </location>
</feature>
<dbReference type="InterPro" id="IPR015655">
    <property type="entry name" value="PP2C"/>
</dbReference>
<keyword evidence="8" id="KW-1185">Reference proteome</keyword>